<name>A0A952FQ72_9PROT</name>
<reference evidence="1" key="1">
    <citation type="submission" date="2020-06" db="EMBL/GenBank/DDBJ databases">
        <title>Stable isotope informed genome-resolved metagenomics uncovers potential trophic interactions in rhizosphere soil.</title>
        <authorList>
            <person name="Starr E.P."/>
            <person name="Shi S."/>
            <person name="Blazewicz S.J."/>
            <person name="Koch B.J."/>
            <person name="Probst A.J."/>
            <person name="Hungate B.A."/>
            <person name="Pett-Ridge J."/>
            <person name="Firestone M.K."/>
            <person name="Banfield J.F."/>
        </authorList>
    </citation>
    <scope>NUCLEOTIDE SEQUENCE</scope>
    <source>
        <strain evidence="1">YM_69_17</strain>
    </source>
</reference>
<comment type="caution">
    <text evidence="1">The sequence shown here is derived from an EMBL/GenBank/DDBJ whole genome shotgun (WGS) entry which is preliminary data.</text>
</comment>
<organism evidence="1 2">
    <name type="scientific">Inquilinus limosus</name>
    <dbReference type="NCBI Taxonomy" id="171674"/>
    <lineage>
        <taxon>Bacteria</taxon>
        <taxon>Pseudomonadati</taxon>
        <taxon>Pseudomonadota</taxon>
        <taxon>Alphaproteobacteria</taxon>
        <taxon>Rhodospirillales</taxon>
        <taxon>Rhodospirillaceae</taxon>
        <taxon>Inquilinus</taxon>
    </lineage>
</organism>
<evidence type="ECO:0000313" key="2">
    <source>
        <dbReference type="Proteomes" id="UP000700706"/>
    </source>
</evidence>
<accession>A0A952FQ72</accession>
<sequence length="83" mass="9414">MDEAKSEPIRPTDPDMHWTGWALTTLREAAEIDMRCKRLTERQQERAHYDPKAPPPAFGLIQARLTRSVRLTVDLKTGSAPVS</sequence>
<dbReference type="EMBL" id="JAEKLZ010000510">
    <property type="protein sequence ID" value="MBW8729282.1"/>
    <property type="molecule type" value="Genomic_DNA"/>
</dbReference>
<proteinExistence type="predicted"/>
<evidence type="ECO:0000313" key="1">
    <source>
        <dbReference type="EMBL" id="MBW8729282.1"/>
    </source>
</evidence>
<gene>
    <name evidence="1" type="ORF">JF625_29540</name>
</gene>
<dbReference type="Proteomes" id="UP000700706">
    <property type="component" value="Unassembled WGS sequence"/>
</dbReference>
<dbReference type="AlphaFoldDB" id="A0A952FQ72"/>
<protein>
    <submittedName>
        <fullName evidence="1">Uncharacterized protein</fullName>
    </submittedName>
</protein>